<reference evidence="1" key="1">
    <citation type="submission" date="2021-06" db="EMBL/GenBank/DDBJ databases">
        <authorList>
            <person name="Kallberg Y."/>
            <person name="Tangrot J."/>
            <person name="Rosling A."/>
        </authorList>
    </citation>
    <scope>NUCLEOTIDE SEQUENCE</scope>
    <source>
        <strain evidence="1">AZ414A</strain>
    </source>
</reference>
<dbReference type="EMBL" id="CAJVPK010002858">
    <property type="protein sequence ID" value="CAG8619755.1"/>
    <property type="molecule type" value="Genomic_DNA"/>
</dbReference>
<comment type="caution">
    <text evidence="1">The sequence shown here is derived from an EMBL/GenBank/DDBJ whole genome shotgun (WGS) entry which is preliminary data.</text>
</comment>
<dbReference type="Proteomes" id="UP000789706">
    <property type="component" value="Unassembled WGS sequence"/>
</dbReference>
<dbReference type="InterPro" id="IPR032675">
    <property type="entry name" value="LRR_dom_sf"/>
</dbReference>
<evidence type="ECO:0000313" key="1">
    <source>
        <dbReference type="EMBL" id="CAG8619755.1"/>
    </source>
</evidence>
<sequence>MPRKNVNCDECRKEIRGEEIAYFSDAEKDLDFCSEESKEFLEFGLTSSDYFYYRWLKNSKQLTPQQVLGNEQQLREEYNKTHRGWLEKYYPNKEEYIPSIYLNQQLEGVLDCRKYKGLKKIFISTQVERSKLKIIKGSCKYGNETFETKIIPCISAQYYLNQNYPKDGTCVRKNEIYKLDNFGKKREQITKLNISGEGSEGDLDLSDFTDLEELDCHDNYLTNLNLNNFIKNNNLNTSDLTIFSPMRNLKRLEIGNHNKNKIRAGIYNRIEGSCKPLKDLNRLERLNINNTDTNSGWEYLPDSLKYFYYDT</sequence>
<accession>A0A9N9GR73</accession>
<dbReference type="OrthoDB" id="2440685at2759"/>
<dbReference type="AlphaFoldDB" id="A0A9N9GR73"/>
<keyword evidence="2" id="KW-1185">Reference proteome</keyword>
<organism evidence="1 2">
    <name type="scientific">Diversispora eburnea</name>
    <dbReference type="NCBI Taxonomy" id="1213867"/>
    <lineage>
        <taxon>Eukaryota</taxon>
        <taxon>Fungi</taxon>
        <taxon>Fungi incertae sedis</taxon>
        <taxon>Mucoromycota</taxon>
        <taxon>Glomeromycotina</taxon>
        <taxon>Glomeromycetes</taxon>
        <taxon>Diversisporales</taxon>
        <taxon>Diversisporaceae</taxon>
        <taxon>Diversispora</taxon>
    </lineage>
</organism>
<dbReference type="SUPFAM" id="SSF52058">
    <property type="entry name" value="L domain-like"/>
    <property type="match status" value="1"/>
</dbReference>
<protein>
    <submittedName>
        <fullName evidence="1">7916_t:CDS:1</fullName>
    </submittedName>
</protein>
<dbReference type="Gene3D" id="3.80.10.10">
    <property type="entry name" value="Ribonuclease Inhibitor"/>
    <property type="match status" value="1"/>
</dbReference>
<proteinExistence type="predicted"/>
<evidence type="ECO:0000313" key="2">
    <source>
        <dbReference type="Proteomes" id="UP000789706"/>
    </source>
</evidence>
<gene>
    <name evidence="1" type="ORF">DEBURN_LOCUS10318</name>
</gene>
<name>A0A9N9GR73_9GLOM</name>